<keyword evidence="3" id="KW-1185">Reference proteome</keyword>
<sequence>MERHLSFHEPHRVRYTNNEGVCTHDCVITAKYEFVSVALSVQFQGALRRKQLVNFYDVDVVWTDKQSRTDAFGNVRGIGAIQRLKLWRDNYTASHSLTVLANKTDKQARPDVGGPSAQVAPVDIRHLDFQFTSREGYHQFLADWGRVQNADRSFNSSPNPRGIAGSVSSGFSLGAGSEGDPTSSAGERAESRAAEAPPS</sequence>
<protein>
    <submittedName>
        <fullName evidence="2">Uncharacterized protein</fullName>
    </submittedName>
</protein>
<gene>
    <name evidence="2" type="ORF">ESCO_004254</name>
</gene>
<organism evidence="2 3">
    <name type="scientific">Escovopsis weberi</name>
    <dbReference type="NCBI Taxonomy" id="150374"/>
    <lineage>
        <taxon>Eukaryota</taxon>
        <taxon>Fungi</taxon>
        <taxon>Dikarya</taxon>
        <taxon>Ascomycota</taxon>
        <taxon>Pezizomycotina</taxon>
        <taxon>Sordariomycetes</taxon>
        <taxon>Hypocreomycetidae</taxon>
        <taxon>Hypocreales</taxon>
        <taxon>Hypocreaceae</taxon>
        <taxon>Escovopsis</taxon>
    </lineage>
</organism>
<comment type="caution">
    <text evidence="2">The sequence shown here is derived from an EMBL/GenBank/DDBJ whole genome shotgun (WGS) entry which is preliminary data.</text>
</comment>
<feature type="region of interest" description="Disordered" evidence="1">
    <location>
        <begin position="152"/>
        <end position="199"/>
    </location>
</feature>
<proteinExistence type="predicted"/>
<dbReference type="STRING" id="150374.A0A0N0RTS6"/>
<evidence type="ECO:0000256" key="1">
    <source>
        <dbReference type="SAM" id="MobiDB-lite"/>
    </source>
</evidence>
<name>A0A0N0RTS6_ESCWE</name>
<reference evidence="2 3" key="1">
    <citation type="submission" date="2015-07" db="EMBL/GenBank/DDBJ databases">
        <title>The genome of the fungus Escovopsis weberi, a specialized disease agent of ant agriculture.</title>
        <authorList>
            <person name="de Man T.J."/>
            <person name="Stajich J.E."/>
            <person name="Kubicek C.P."/>
            <person name="Chenthamara K."/>
            <person name="Atanasova L."/>
            <person name="Druzhinina I.S."/>
            <person name="Birnbaum S."/>
            <person name="Barribeau S.M."/>
            <person name="Teiling C."/>
            <person name="Suen G."/>
            <person name="Currie C."/>
            <person name="Gerardo N.M."/>
        </authorList>
    </citation>
    <scope>NUCLEOTIDE SEQUENCE [LARGE SCALE GENOMIC DNA]</scope>
</reference>
<accession>A0A0N0RTS6</accession>
<dbReference type="EMBL" id="LGSR01000013">
    <property type="protein sequence ID" value="KOS20822.1"/>
    <property type="molecule type" value="Genomic_DNA"/>
</dbReference>
<evidence type="ECO:0000313" key="3">
    <source>
        <dbReference type="Proteomes" id="UP000053831"/>
    </source>
</evidence>
<evidence type="ECO:0000313" key="2">
    <source>
        <dbReference type="EMBL" id="KOS20822.1"/>
    </source>
</evidence>
<dbReference type="AlphaFoldDB" id="A0A0N0RTS6"/>
<dbReference type="Proteomes" id="UP000053831">
    <property type="component" value="Unassembled WGS sequence"/>
</dbReference>
<dbReference type="OrthoDB" id="4583914at2759"/>